<organism evidence="3 4">
    <name type="scientific">Madurella mycetomatis</name>
    <dbReference type="NCBI Taxonomy" id="100816"/>
    <lineage>
        <taxon>Eukaryota</taxon>
        <taxon>Fungi</taxon>
        <taxon>Dikarya</taxon>
        <taxon>Ascomycota</taxon>
        <taxon>Pezizomycotina</taxon>
        <taxon>Sordariomycetes</taxon>
        <taxon>Sordariomycetidae</taxon>
        <taxon>Sordariales</taxon>
        <taxon>Sordariales incertae sedis</taxon>
        <taxon>Madurella</taxon>
    </lineage>
</organism>
<evidence type="ECO:0000259" key="2">
    <source>
        <dbReference type="SMART" id="SM01083"/>
    </source>
</evidence>
<proteinExistence type="predicted"/>
<dbReference type="OrthoDB" id="2159131at2759"/>
<dbReference type="InterPro" id="IPR019339">
    <property type="entry name" value="CIR_N_dom"/>
</dbReference>
<feature type="region of interest" description="Disordered" evidence="1">
    <location>
        <begin position="133"/>
        <end position="163"/>
    </location>
</feature>
<dbReference type="SMART" id="SM01083">
    <property type="entry name" value="Cir_N"/>
    <property type="match status" value="1"/>
</dbReference>
<dbReference type="InterPro" id="IPR039875">
    <property type="entry name" value="LENG1-like"/>
</dbReference>
<evidence type="ECO:0000256" key="1">
    <source>
        <dbReference type="SAM" id="MobiDB-lite"/>
    </source>
</evidence>
<feature type="region of interest" description="Disordered" evidence="1">
    <location>
        <begin position="25"/>
        <end position="101"/>
    </location>
</feature>
<evidence type="ECO:0000313" key="3">
    <source>
        <dbReference type="EMBL" id="KXX82309.1"/>
    </source>
</evidence>
<dbReference type="Proteomes" id="UP000078237">
    <property type="component" value="Unassembled WGS sequence"/>
</dbReference>
<feature type="domain" description="CBF1-interacting co-repressor CIR N-terminal" evidence="2">
    <location>
        <begin position="10"/>
        <end position="46"/>
    </location>
</feature>
<dbReference type="STRING" id="100816.A0A175WFP6"/>
<evidence type="ECO:0000313" key="4">
    <source>
        <dbReference type="Proteomes" id="UP000078237"/>
    </source>
</evidence>
<accession>A0A175WFP6</accession>
<dbReference type="EMBL" id="LCTW02000017">
    <property type="protein sequence ID" value="KXX82309.1"/>
    <property type="molecule type" value="Genomic_DNA"/>
</dbReference>
<gene>
    <name evidence="3" type="ORF">MMYC01_201955</name>
</gene>
<dbReference type="PANTHER" id="PTHR22093">
    <property type="entry name" value="LEUKOCYTE RECEPTOR CLUSTER LRC MEMBER 1"/>
    <property type="match status" value="1"/>
</dbReference>
<feature type="compositionally biased region" description="Basic and acidic residues" evidence="1">
    <location>
        <begin position="148"/>
        <end position="163"/>
    </location>
</feature>
<dbReference type="AlphaFoldDB" id="A0A175WFP6"/>
<comment type="caution">
    <text evidence="3">The sequence shown here is derived from an EMBL/GenBank/DDBJ whole genome shotgun (WGS) entry which is preliminary data.</text>
</comment>
<dbReference type="Pfam" id="PF10197">
    <property type="entry name" value="Cir_N"/>
    <property type="match status" value="1"/>
</dbReference>
<protein>
    <submittedName>
        <fullName evidence="3">Leukocyte receptor cluster member 1</fullName>
    </submittedName>
</protein>
<keyword evidence="3" id="KW-0675">Receptor</keyword>
<feature type="compositionally biased region" description="Basic and acidic residues" evidence="1">
    <location>
        <begin position="25"/>
        <end position="53"/>
    </location>
</feature>
<keyword evidence="4" id="KW-1185">Reference proteome</keyword>
<dbReference type="VEuPathDB" id="FungiDB:MMYC01_201955"/>
<reference evidence="3 4" key="1">
    <citation type="journal article" date="2016" name="Genome Announc.">
        <title>Genome Sequence of Madurella mycetomatis mm55, Isolated from a Human Mycetoma Case in Sudan.</title>
        <authorList>
            <person name="Smit S."/>
            <person name="Derks M.F."/>
            <person name="Bervoets S."/>
            <person name="Fahal A."/>
            <person name="van Leeuwen W."/>
            <person name="van Belkum A."/>
            <person name="van de Sande W.W."/>
        </authorList>
    </citation>
    <scope>NUCLEOTIDE SEQUENCE [LARGE SCALE GENOMIC DNA]</scope>
    <source>
        <strain evidence="4">mm55</strain>
    </source>
</reference>
<sequence>MPLHLLGKKSWNVYNPDNIARVRRDEAAARAREEAEEQRMQQADADRRLEILRGEIPPPLDQHAEPEVLPQSGGTGTHDDHSTWPPGSGRKRKRHGEDDTDFEMRMARERTMAGDRKPLSSVTATTLVDSRGHVSLFPEADTLPPAMEKNEEHEREAARKRREMEDQYQMRFVNAAGKDGQGLTDGGPWYASADGEASAALVPSKDVWGREDPGRKVREAARLDAGDPLAMMKSGAARSGPVLIGDVTGVRKSGLGIRAESEVEGGMKKRIGRRRDDAATMTDIVLVIVRIAEIDTDTETDIATTIAKPPIPTHK</sequence>
<name>A0A175WFP6_9PEZI</name>
<dbReference type="PANTHER" id="PTHR22093:SF0">
    <property type="entry name" value="LEUKOCYTE RECEPTOR CLUSTER MEMBER 1"/>
    <property type="match status" value="1"/>
</dbReference>